<dbReference type="InterPro" id="IPR005119">
    <property type="entry name" value="LysR_subst-bd"/>
</dbReference>
<dbReference type="PANTHER" id="PTHR30126:SF64">
    <property type="entry name" value="HTH-TYPE TRANSCRIPTIONAL REGULATOR CITR"/>
    <property type="match status" value="1"/>
</dbReference>
<evidence type="ECO:0000313" key="6">
    <source>
        <dbReference type="EMBL" id="HIZ72839.1"/>
    </source>
</evidence>
<feature type="domain" description="HTH lysR-type" evidence="5">
    <location>
        <begin position="2"/>
        <end position="59"/>
    </location>
</feature>
<keyword evidence="2" id="KW-0805">Transcription regulation</keyword>
<name>A0A9D2G4C5_9FIRM</name>
<dbReference type="SUPFAM" id="SSF53850">
    <property type="entry name" value="Periplasmic binding protein-like II"/>
    <property type="match status" value="1"/>
</dbReference>
<dbReference type="Gene3D" id="1.10.10.10">
    <property type="entry name" value="Winged helix-like DNA-binding domain superfamily/Winged helix DNA-binding domain"/>
    <property type="match status" value="1"/>
</dbReference>
<keyword evidence="3" id="KW-0238">DNA-binding</keyword>
<comment type="caution">
    <text evidence="6">The sequence shown here is derived from an EMBL/GenBank/DDBJ whole genome shotgun (WGS) entry which is preliminary data.</text>
</comment>
<comment type="similarity">
    <text evidence="1">Belongs to the LysR transcriptional regulatory family.</text>
</comment>
<proteinExistence type="inferred from homology"/>
<sequence>MVNLELYRVFYTVARCGSLTKAAQELYISQPAVSQSIRQLENQLGTTLFNRVHKGMELTKQGGELVFEDVSRALQLLDGVESRLSELRKSATGTLRIGASETIFQYILADKLVEYHKLYPDVKFELLSDVSPITIEQLKTDRCDVGFLNFPIPEDEGVVVRQTITLLNDVFIGGKGFERFHGRVVPLWELQNEPLLLMEPHTVARSAVDHFCTSLGIRFRPAIEVDSWGFMKKLVAEGMGIGCIPREYMQPEAGDGSIFEIEVTPSMPSRSVGVALPKNVSLSYALRAFLDLFQE</sequence>
<evidence type="ECO:0000256" key="1">
    <source>
        <dbReference type="ARBA" id="ARBA00009437"/>
    </source>
</evidence>
<dbReference type="EMBL" id="DXBB01000064">
    <property type="protein sequence ID" value="HIZ72839.1"/>
    <property type="molecule type" value="Genomic_DNA"/>
</dbReference>
<gene>
    <name evidence="6" type="ORF">H9964_04590</name>
</gene>
<dbReference type="PANTHER" id="PTHR30126">
    <property type="entry name" value="HTH-TYPE TRANSCRIPTIONAL REGULATOR"/>
    <property type="match status" value="1"/>
</dbReference>
<dbReference type="InterPro" id="IPR036388">
    <property type="entry name" value="WH-like_DNA-bd_sf"/>
</dbReference>
<dbReference type="FunFam" id="1.10.10.10:FF:000001">
    <property type="entry name" value="LysR family transcriptional regulator"/>
    <property type="match status" value="1"/>
</dbReference>
<dbReference type="CDD" id="cd05466">
    <property type="entry name" value="PBP2_LTTR_substrate"/>
    <property type="match status" value="1"/>
</dbReference>
<evidence type="ECO:0000256" key="2">
    <source>
        <dbReference type="ARBA" id="ARBA00023015"/>
    </source>
</evidence>
<dbReference type="SUPFAM" id="SSF46785">
    <property type="entry name" value="Winged helix' DNA-binding domain"/>
    <property type="match status" value="1"/>
</dbReference>
<dbReference type="Proteomes" id="UP000824102">
    <property type="component" value="Unassembled WGS sequence"/>
</dbReference>
<dbReference type="Pfam" id="PF03466">
    <property type="entry name" value="LysR_substrate"/>
    <property type="match status" value="1"/>
</dbReference>
<dbReference type="InterPro" id="IPR036390">
    <property type="entry name" value="WH_DNA-bd_sf"/>
</dbReference>
<keyword evidence="4" id="KW-0804">Transcription</keyword>
<evidence type="ECO:0000256" key="3">
    <source>
        <dbReference type="ARBA" id="ARBA00023125"/>
    </source>
</evidence>
<evidence type="ECO:0000259" key="5">
    <source>
        <dbReference type="PROSITE" id="PS50931"/>
    </source>
</evidence>
<dbReference type="InterPro" id="IPR000847">
    <property type="entry name" value="LysR_HTH_N"/>
</dbReference>
<protein>
    <submittedName>
        <fullName evidence="6">LysR family transcriptional regulator</fullName>
    </submittedName>
</protein>
<dbReference type="AlphaFoldDB" id="A0A9D2G4C5"/>
<dbReference type="PRINTS" id="PR00039">
    <property type="entry name" value="HTHLYSR"/>
</dbReference>
<evidence type="ECO:0000256" key="4">
    <source>
        <dbReference type="ARBA" id="ARBA00023163"/>
    </source>
</evidence>
<dbReference type="GO" id="GO:0000976">
    <property type="term" value="F:transcription cis-regulatory region binding"/>
    <property type="evidence" value="ECO:0007669"/>
    <property type="project" value="TreeGrafter"/>
</dbReference>
<dbReference type="GO" id="GO:0003700">
    <property type="term" value="F:DNA-binding transcription factor activity"/>
    <property type="evidence" value="ECO:0007669"/>
    <property type="project" value="InterPro"/>
</dbReference>
<organism evidence="6 7">
    <name type="scientific">Candidatus Gallimonas intestinavium</name>
    <dbReference type="NCBI Taxonomy" id="2838603"/>
    <lineage>
        <taxon>Bacteria</taxon>
        <taxon>Bacillati</taxon>
        <taxon>Bacillota</taxon>
        <taxon>Clostridia</taxon>
        <taxon>Candidatus Gallimonas</taxon>
    </lineage>
</organism>
<dbReference type="PROSITE" id="PS50931">
    <property type="entry name" value="HTH_LYSR"/>
    <property type="match status" value="1"/>
</dbReference>
<evidence type="ECO:0000313" key="7">
    <source>
        <dbReference type="Proteomes" id="UP000824102"/>
    </source>
</evidence>
<dbReference type="Pfam" id="PF00126">
    <property type="entry name" value="HTH_1"/>
    <property type="match status" value="1"/>
</dbReference>
<dbReference type="Gene3D" id="3.40.190.290">
    <property type="match status" value="1"/>
</dbReference>
<reference evidence="6" key="2">
    <citation type="submission" date="2021-04" db="EMBL/GenBank/DDBJ databases">
        <authorList>
            <person name="Gilroy R."/>
        </authorList>
    </citation>
    <scope>NUCLEOTIDE SEQUENCE</scope>
    <source>
        <strain evidence="6">ChiW7-2402</strain>
    </source>
</reference>
<reference evidence="6" key="1">
    <citation type="journal article" date="2021" name="PeerJ">
        <title>Extensive microbial diversity within the chicken gut microbiome revealed by metagenomics and culture.</title>
        <authorList>
            <person name="Gilroy R."/>
            <person name="Ravi A."/>
            <person name="Getino M."/>
            <person name="Pursley I."/>
            <person name="Horton D.L."/>
            <person name="Alikhan N.F."/>
            <person name="Baker D."/>
            <person name="Gharbi K."/>
            <person name="Hall N."/>
            <person name="Watson M."/>
            <person name="Adriaenssens E.M."/>
            <person name="Foster-Nyarko E."/>
            <person name="Jarju S."/>
            <person name="Secka A."/>
            <person name="Antonio M."/>
            <person name="Oren A."/>
            <person name="Chaudhuri R.R."/>
            <person name="La Ragione R."/>
            <person name="Hildebrand F."/>
            <person name="Pallen M.J."/>
        </authorList>
    </citation>
    <scope>NUCLEOTIDE SEQUENCE</scope>
    <source>
        <strain evidence="6">ChiW7-2402</strain>
    </source>
</reference>
<accession>A0A9D2G4C5</accession>